<dbReference type="InterPro" id="IPR032001">
    <property type="entry name" value="SAWADEE_dom"/>
</dbReference>
<feature type="domain" description="SAWADEE" evidence="2">
    <location>
        <begin position="98"/>
        <end position="185"/>
    </location>
</feature>
<dbReference type="InParanoid" id="D8RJL5"/>
<dbReference type="InterPro" id="IPR039276">
    <property type="entry name" value="SHH1/2"/>
</dbReference>
<feature type="compositionally biased region" description="Acidic residues" evidence="1">
    <location>
        <begin position="225"/>
        <end position="250"/>
    </location>
</feature>
<name>D8RJL5_SELML</name>
<dbReference type="Gene3D" id="2.40.50.40">
    <property type="match status" value="1"/>
</dbReference>
<accession>D8RJL5</accession>
<evidence type="ECO:0000313" key="4">
    <source>
        <dbReference type="Proteomes" id="UP000001514"/>
    </source>
</evidence>
<reference evidence="3 4" key="1">
    <citation type="journal article" date="2011" name="Science">
        <title>The Selaginella genome identifies genetic changes associated with the evolution of vascular plants.</title>
        <authorList>
            <person name="Banks J.A."/>
            <person name="Nishiyama T."/>
            <person name="Hasebe M."/>
            <person name="Bowman J.L."/>
            <person name="Gribskov M."/>
            <person name="dePamphilis C."/>
            <person name="Albert V.A."/>
            <person name="Aono N."/>
            <person name="Aoyama T."/>
            <person name="Ambrose B.A."/>
            <person name="Ashton N.W."/>
            <person name="Axtell M.J."/>
            <person name="Barker E."/>
            <person name="Barker M.S."/>
            <person name="Bennetzen J.L."/>
            <person name="Bonawitz N.D."/>
            <person name="Chapple C."/>
            <person name="Cheng C."/>
            <person name="Correa L.G."/>
            <person name="Dacre M."/>
            <person name="DeBarry J."/>
            <person name="Dreyer I."/>
            <person name="Elias M."/>
            <person name="Engstrom E.M."/>
            <person name="Estelle M."/>
            <person name="Feng L."/>
            <person name="Finet C."/>
            <person name="Floyd S.K."/>
            <person name="Frommer W.B."/>
            <person name="Fujita T."/>
            <person name="Gramzow L."/>
            <person name="Gutensohn M."/>
            <person name="Harholt J."/>
            <person name="Hattori M."/>
            <person name="Heyl A."/>
            <person name="Hirai T."/>
            <person name="Hiwatashi Y."/>
            <person name="Ishikawa M."/>
            <person name="Iwata M."/>
            <person name="Karol K.G."/>
            <person name="Koehler B."/>
            <person name="Kolukisaoglu U."/>
            <person name="Kubo M."/>
            <person name="Kurata T."/>
            <person name="Lalonde S."/>
            <person name="Li K."/>
            <person name="Li Y."/>
            <person name="Litt A."/>
            <person name="Lyons E."/>
            <person name="Manning G."/>
            <person name="Maruyama T."/>
            <person name="Michael T.P."/>
            <person name="Mikami K."/>
            <person name="Miyazaki S."/>
            <person name="Morinaga S."/>
            <person name="Murata T."/>
            <person name="Mueller-Roeber B."/>
            <person name="Nelson D.R."/>
            <person name="Obara M."/>
            <person name="Oguri Y."/>
            <person name="Olmstead R.G."/>
            <person name="Onodera N."/>
            <person name="Petersen B.L."/>
            <person name="Pils B."/>
            <person name="Prigge M."/>
            <person name="Rensing S.A."/>
            <person name="Riano-Pachon D.M."/>
            <person name="Roberts A.W."/>
            <person name="Sato Y."/>
            <person name="Scheller H.V."/>
            <person name="Schulz B."/>
            <person name="Schulz C."/>
            <person name="Shakirov E.V."/>
            <person name="Shibagaki N."/>
            <person name="Shinohara N."/>
            <person name="Shippen D.E."/>
            <person name="Soerensen I."/>
            <person name="Sotooka R."/>
            <person name="Sugimoto N."/>
            <person name="Sugita M."/>
            <person name="Sumikawa N."/>
            <person name="Tanurdzic M."/>
            <person name="Theissen G."/>
            <person name="Ulvskov P."/>
            <person name="Wakazuki S."/>
            <person name="Weng J.K."/>
            <person name="Willats W.W."/>
            <person name="Wipf D."/>
            <person name="Wolf P.G."/>
            <person name="Yang L."/>
            <person name="Zimmer A.D."/>
            <person name="Zhu Q."/>
            <person name="Mitros T."/>
            <person name="Hellsten U."/>
            <person name="Loque D."/>
            <person name="Otillar R."/>
            <person name="Salamov A."/>
            <person name="Schmutz J."/>
            <person name="Shapiro H."/>
            <person name="Lindquist E."/>
            <person name="Lucas S."/>
            <person name="Rokhsar D."/>
            <person name="Grigoriev I.V."/>
        </authorList>
    </citation>
    <scope>NUCLEOTIDE SEQUENCE [LARGE SCALE GENOMIC DNA]</scope>
</reference>
<protein>
    <recommendedName>
        <fullName evidence="2">SAWADEE domain-containing protein</fullName>
    </recommendedName>
</protein>
<dbReference type="OMA" id="ERSIPCE"/>
<evidence type="ECO:0000256" key="1">
    <source>
        <dbReference type="SAM" id="MobiDB-lite"/>
    </source>
</evidence>
<feature type="region of interest" description="Disordered" evidence="1">
    <location>
        <begin position="49"/>
        <end position="80"/>
    </location>
</feature>
<dbReference type="PANTHER" id="PTHR33827">
    <property type="entry name" value="PROTEIN SAWADEE HOMEODOMAIN HOMOLOG 2"/>
    <property type="match status" value="1"/>
</dbReference>
<dbReference type="FunCoup" id="D8RJL5">
    <property type="interactions" value="2335"/>
</dbReference>
<sequence>MGKPPAISTANNTRCRFLPEEVAEMEKLLVHHNGLTPCRSVQEALAEKFSKGAARTGHAPVRPKQLDKVDQGAGPSSSGRSMIKCTAEQLLAQRANGLQFEAISSKDGAWYDIRCFLGYKLTETGPEIFIRYAGLGGDEDEWVELKSIRRRSLPCEGFECLAVYPGDNVLCFQEGDEHALYYDAREVVTLRKVCRRPETDARLKTHFESSDGSQQKPQEKFANFEDDEGEQEVDQEQIQEEEEDQQQADEDYTKSCVSGVAGGLSIDLNATPPVEAFVLRQSSGGSFLQPEIRAL</sequence>
<proteinExistence type="predicted"/>
<dbReference type="GO" id="GO:0003682">
    <property type="term" value="F:chromatin binding"/>
    <property type="evidence" value="ECO:0007669"/>
    <property type="project" value="InterPro"/>
</dbReference>
<dbReference type="Gene3D" id="2.30.30.140">
    <property type="match status" value="1"/>
</dbReference>
<dbReference type="Proteomes" id="UP000001514">
    <property type="component" value="Unassembled WGS sequence"/>
</dbReference>
<keyword evidence="4" id="KW-1185">Reference proteome</keyword>
<dbReference type="Pfam" id="PF16719">
    <property type="entry name" value="SAWADEE"/>
    <property type="match status" value="1"/>
</dbReference>
<dbReference type="AlphaFoldDB" id="D8RJL5"/>
<dbReference type="PANTHER" id="PTHR33827:SF7">
    <property type="entry name" value="PROTEIN SAWADEE HOMEODOMAIN HOMOLOG 2"/>
    <property type="match status" value="1"/>
</dbReference>
<dbReference type="eggNOG" id="ENOG502QSY0">
    <property type="taxonomic scope" value="Eukaryota"/>
</dbReference>
<dbReference type="KEGG" id="smo:SELMODRAFT_411966"/>
<evidence type="ECO:0000259" key="2">
    <source>
        <dbReference type="Pfam" id="PF16719"/>
    </source>
</evidence>
<evidence type="ECO:0000313" key="3">
    <source>
        <dbReference type="EMBL" id="EFJ27928.1"/>
    </source>
</evidence>
<dbReference type="EMBL" id="GL377581">
    <property type="protein sequence ID" value="EFJ27928.1"/>
    <property type="molecule type" value="Genomic_DNA"/>
</dbReference>
<organism evidence="4">
    <name type="scientific">Selaginella moellendorffii</name>
    <name type="common">Spikemoss</name>
    <dbReference type="NCBI Taxonomy" id="88036"/>
    <lineage>
        <taxon>Eukaryota</taxon>
        <taxon>Viridiplantae</taxon>
        <taxon>Streptophyta</taxon>
        <taxon>Embryophyta</taxon>
        <taxon>Tracheophyta</taxon>
        <taxon>Lycopodiopsida</taxon>
        <taxon>Selaginellales</taxon>
        <taxon>Selaginellaceae</taxon>
        <taxon>Selaginella</taxon>
    </lineage>
</organism>
<dbReference type="Gramene" id="EFJ27928">
    <property type="protein sequence ID" value="EFJ27928"/>
    <property type="gene ID" value="SELMODRAFT_411966"/>
</dbReference>
<feature type="region of interest" description="Disordered" evidence="1">
    <location>
        <begin position="225"/>
        <end position="254"/>
    </location>
</feature>
<gene>
    <name evidence="3" type="ORF">SELMODRAFT_411966</name>
</gene>
<dbReference type="HOGENOM" id="CLU_944590_0_0_1"/>